<dbReference type="InterPro" id="IPR018163">
    <property type="entry name" value="Thr/Ala-tRNA-synth_IIc_edit"/>
</dbReference>
<dbReference type="SUPFAM" id="SSF55186">
    <property type="entry name" value="ThrRS/AlaRS common domain"/>
    <property type="match status" value="1"/>
</dbReference>
<comment type="caution">
    <text evidence="1">The sequence shown here is derived from an EMBL/GenBank/DDBJ whole genome shotgun (WGS) entry which is preliminary data.</text>
</comment>
<sequence length="239" mass="25566">MEGTRRTVDTQNNVYLTQTYTYEAKTRILSCAAGAVGIRLALVDNIFHPQGGGQPSDRGRVDDIPAFPVRDPESGWVYVDLALESGNDQLQFSEGQVVTAAIDAEQRRLHAALHSAGHLVDALIRPFGVRHVGSNHFPGQARVEYELEGAEVAKEQLAESVQEGVTKAIAQGLPISSGECDGRRTITIEGLATEFCGGTHVTDLSCLTDVSIRSVKIKSGRLKVGYEAAHVTVAPADGS</sequence>
<evidence type="ECO:0000313" key="1">
    <source>
        <dbReference type="EMBL" id="MBL1090541.1"/>
    </source>
</evidence>
<keyword evidence="2" id="KW-1185">Reference proteome</keyword>
<dbReference type="EMBL" id="JAERRI010000007">
    <property type="protein sequence ID" value="MBL1090541.1"/>
    <property type="molecule type" value="Genomic_DNA"/>
</dbReference>
<dbReference type="InterPro" id="IPR009000">
    <property type="entry name" value="Transl_B-barrel_sf"/>
</dbReference>
<organism evidence="1 2">
    <name type="scientific">Streptomyces siderophoricus</name>
    <dbReference type="NCBI Taxonomy" id="2802281"/>
    <lineage>
        <taxon>Bacteria</taxon>
        <taxon>Bacillati</taxon>
        <taxon>Actinomycetota</taxon>
        <taxon>Actinomycetes</taxon>
        <taxon>Kitasatosporales</taxon>
        <taxon>Streptomycetaceae</taxon>
        <taxon>Streptomyces</taxon>
    </lineage>
</organism>
<proteinExistence type="predicted"/>
<dbReference type="InterPro" id="IPR051335">
    <property type="entry name" value="Alanyl-tRNA_Editing_Enzymes"/>
</dbReference>
<reference evidence="1 2" key="1">
    <citation type="submission" date="2021-01" db="EMBL/GenBank/DDBJ databases">
        <title>WGS of actinomycetes isolated from Thailand.</title>
        <authorList>
            <person name="Thawai C."/>
        </authorList>
    </citation>
    <scope>NUCLEOTIDE SEQUENCE [LARGE SCALE GENOMIC DNA]</scope>
    <source>
        <strain evidence="1 2">CH9-7</strain>
    </source>
</reference>
<gene>
    <name evidence="1" type="ORF">JK360_14225</name>
</gene>
<dbReference type="Gene3D" id="3.30.980.10">
    <property type="entry name" value="Threonyl-trna Synthetase, Chain A, domain 2"/>
    <property type="match status" value="1"/>
</dbReference>
<dbReference type="RefSeq" id="WP_201804080.1">
    <property type="nucleotide sequence ID" value="NZ_JAERRI010000007.1"/>
</dbReference>
<accession>A0ABS1MRZ5</accession>
<dbReference type="PANTHER" id="PTHR43462">
    <property type="entry name" value="ALANYL-TRNA EDITING PROTEIN"/>
    <property type="match status" value="1"/>
</dbReference>
<evidence type="ECO:0000313" key="2">
    <source>
        <dbReference type="Proteomes" id="UP000629371"/>
    </source>
</evidence>
<dbReference type="SUPFAM" id="SSF50447">
    <property type="entry name" value="Translation proteins"/>
    <property type="match status" value="1"/>
</dbReference>
<name>A0ABS1MRZ5_9ACTN</name>
<dbReference type="Proteomes" id="UP000629371">
    <property type="component" value="Unassembled WGS sequence"/>
</dbReference>
<dbReference type="PANTHER" id="PTHR43462:SF2">
    <property type="entry name" value="THREONYL AND ALANYL TRNA SYNTHETASE SECOND ADDITIONAL DOMAIN-CONTAINING PROTEIN"/>
    <property type="match status" value="1"/>
</dbReference>
<protein>
    <submittedName>
        <fullName evidence="1">Alanyl-tRNA synthetase</fullName>
    </submittedName>
</protein>
<dbReference type="Gene3D" id="2.40.30.130">
    <property type="match status" value="1"/>
</dbReference>